<dbReference type="EMBL" id="LSRX01000469">
    <property type="protein sequence ID" value="OLP96379.1"/>
    <property type="molecule type" value="Genomic_DNA"/>
</dbReference>
<keyword evidence="3" id="KW-1185">Reference proteome</keyword>
<dbReference type="OrthoDB" id="10328452at2759"/>
<accession>A0A1Q9DMK5</accession>
<evidence type="ECO:0000313" key="3">
    <source>
        <dbReference type="Proteomes" id="UP000186817"/>
    </source>
</evidence>
<name>A0A1Q9DMK5_SYMMI</name>
<feature type="region of interest" description="Disordered" evidence="1">
    <location>
        <begin position="440"/>
        <end position="462"/>
    </location>
</feature>
<proteinExistence type="predicted"/>
<evidence type="ECO:0000313" key="2">
    <source>
        <dbReference type="EMBL" id="OLP96379.1"/>
    </source>
</evidence>
<sequence>MSTSVAPELLPFVRFHEQELAWLVLESRPKHVLAGLTQAMLRPTTMLAGKFAGLIVLGTPRSSVGGAANEDREGTVAPARVASFSAVRVAPQCAWLLLATCASRRANHTVPPQAVASYVHAHDVAIWETLELCLGGIAEADVAHAQNVATLPAALGGLGSWAYVVRFAPRWPHTGLHGLTRYRSSTSVAPAAFAEAPLLATDGGRAPSLRSAVEARKLLQAEGWHECRSWETIGAGDRPPRVIDRGLGDWPHGWQCTASRIRTSYFCERTLLPPQSGPQAGAWLTAIPCELACALPLPTMLLALALRRRLPPAALATTPSLAHALAVGGPDGPNNGWRSTSPMSPNFVVSKRRLPQPCDAAHDGAALQVAERRKRAAYPELNGGPQQLVVLGIEVGGRFNAGAHQLVRDLVRVRAQQAPPAVRSAGQALVRVGARHQPCPGVSLAGAPPREPTIGPRAGTRA</sequence>
<evidence type="ECO:0000256" key="1">
    <source>
        <dbReference type="SAM" id="MobiDB-lite"/>
    </source>
</evidence>
<comment type="caution">
    <text evidence="2">The sequence shown here is derived from an EMBL/GenBank/DDBJ whole genome shotgun (WGS) entry which is preliminary data.</text>
</comment>
<gene>
    <name evidence="2" type="ORF">AK812_SmicGene21407</name>
</gene>
<organism evidence="2 3">
    <name type="scientific">Symbiodinium microadriaticum</name>
    <name type="common">Dinoflagellate</name>
    <name type="synonym">Zooxanthella microadriatica</name>
    <dbReference type="NCBI Taxonomy" id="2951"/>
    <lineage>
        <taxon>Eukaryota</taxon>
        <taxon>Sar</taxon>
        <taxon>Alveolata</taxon>
        <taxon>Dinophyceae</taxon>
        <taxon>Suessiales</taxon>
        <taxon>Symbiodiniaceae</taxon>
        <taxon>Symbiodinium</taxon>
    </lineage>
</organism>
<dbReference type="AlphaFoldDB" id="A0A1Q9DMK5"/>
<reference evidence="2 3" key="1">
    <citation type="submission" date="2016-02" db="EMBL/GenBank/DDBJ databases">
        <title>Genome analysis of coral dinoflagellate symbionts highlights evolutionary adaptations to a symbiotic lifestyle.</title>
        <authorList>
            <person name="Aranda M."/>
            <person name="Li Y."/>
            <person name="Liew Y.J."/>
            <person name="Baumgarten S."/>
            <person name="Simakov O."/>
            <person name="Wilson M."/>
            <person name="Piel J."/>
            <person name="Ashoor H."/>
            <person name="Bougouffa S."/>
            <person name="Bajic V.B."/>
            <person name="Ryu T."/>
            <person name="Ravasi T."/>
            <person name="Bayer T."/>
            <person name="Micklem G."/>
            <person name="Kim H."/>
            <person name="Bhak J."/>
            <person name="Lajeunesse T.C."/>
            <person name="Voolstra C.R."/>
        </authorList>
    </citation>
    <scope>NUCLEOTIDE SEQUENCE [LARGE SCALE GENOMIC DNA]</scope>
    <source>
        <strain evidence="2 3">CCMP2467</strain>
    </source>
</reference>
<protein>
    <submittedName>
        <fullName evidence="2">Uncharacterized protein</fullName>
    </submittedName>
</protein>
<dbReference type="Proteomes" id="UP000186817">
    <property type="component" value="Unassembled WGS sequence"/>
</dbReference>